<dbReference type="InterPro" id="IPR017451">
    <property type="entry name" value="F-box-assoc_interact_dom"/>
</dbReference>
<organism evidence="2 3">
    <name type="scientific">Artemisia annua</name>
    <name type="common">Sweet wormwood</name>
    <dbReference type="NCBI Taxonomy" id="35608"/>
    <lineage>
        <taxon>Eukaryota</taxon>
        <taxon>Viridiplantae</taxon>
        <taxon>Streptophyta</taxon>
        <taxon>Embryophyta</taxon>
        <taxon>Tracheophyta</taxon>
        <taxon>Spermatophyta</taxon>
        <taxon>Magnoliopsida</taxon>
        <taxon>eudicotyledons</taxon>
        <taxon>Gunneridae</taxon>
        <taxon>Pentapetalae</taxon>
        <taxon>asterids</taxon>
        <taxon>campanulids</taxon>
        <taxon>Asterales</taxon>
        <taxon>Asteraceae</taxon>
        <taxon>Asteroideae</taxon>
        <taxon>Anthemideae</taxon>
        <taxon>Artemisiinae</taxon>
        <taxon>Artemisia</taxon>
    </lineage>
</organism>
<dbReference type="OrthoDB" id="5319261at2759"/>
<dbReference type="InterPro" id="IPR036047">
    <property type="entry name" value="F-box-like_dom_sf"/>
</dbReference>
<dbReference type="PANTHER" id="PTHR31672:SF13">
    <property type="entry name" value="F-BOX PROTEIN CPR30-LIKE"/>
    <property type="match status" value="1"/>
</dbReference>
<sequence length="280" mass="31936">MDRLPSNIMLSIFSRVPAICLARFRCVSKEWCEYIDDPYLTILQDEQVLEPIPILYHSRLSLDRRIHNLCFHTIESSKQTESGITYDDYHTYVLEPKEGRFLKFLRKKPLSEPSRVGIRVRGSCNGLICLSHDEDYDLITSLVVVHLLRKECYELPPLPMCFGSSMRRGSCGLGFDASTNTLKMVCVLCRDFGPECTVMVHEFGTNSWREIPQVPSYPITGEAIFANGCLHWLVSHVAKDGGIGVIWFDVNKEEFGLIDPPKGVFYICSIHSCVFFLRKG</sequence>
<dbReference type="Pfam" id="PF00646">
    <property type="entry name" value="F-box"/>
    <property type="match status" value="1"/>
</dbReference>
<name>A0A2U1KMA3_ARTAN</name>
<evidence type="ECO:0000313" key="3">
    <source>
        <dbReference type="Proteomes" id="UP000245207"/>
    </source>
</evidence>
<dbReference type="NCBIfam" id="TIGR01640">
    <property type="entry name" value="F_box_assoc_1"/>
    <property type="match status" value="1"/>
</dbReference>
<gene>
    <name evidence="2" type="ORF">CTI12_AA586720</name>
</gene>
<dbReference type="AlphaFoldDB" id="A0A2U1KMA3"/>
<proteinExistence type="predicted"/>
<dbReference type="Pfam" id="PF08268">
    <property type="entry name" value="FBA_3"/>
    <property type="match status" value="1"/>
</dbReference>
<keyword evidence="3" id="KW-1185">Reference proteome</keyword>
<dbReference type="Gene3D" id="1.20.1280.50">
    <property type="match status" value="1"/>
</dbReference>
<dbReference type="PANTHER" id="PTHR31672">
    <property type="entry name" value="BNACNNG10540D PROTEIN"/>
    <property type="match status" value="1"/>
</dbReference>
<reference evidence="2 3" key="1">
    <citation type="journal article" date="2018" name="Mol. Plant">
        <title>The genome of Artemisia annua provides insight into the evolution of Asteraceae family and artemisinin biosynthesis.</title>
        <authorList>
            <person name="Shen Q."/>
            <person name="Zhang L."/>
            <person name="Liao Z."/>
            <person name="Wang S."/>
            <person name="Yan T."/>
            <person name="Shi P."/>
            <person name="Liu M."/>
            <person name="Fu X."/>
            <person name="Pan Q."/>
            <person name="Wang Y."/>
            <person name="Lv Z."/>
            <person name="Lu X."/>
            <person name="Zhang F."/>
            <person name="Jiang W."/>
            <person name="Ma Y."/>
            <person name="Chen M."/>
            <person name="Hao X."/>
            <person name="Li L."/>
            <person name="Tang Y."/>
            <person name="Lv G."/>
            <person name="Zhou Y."/>
            <person name="Sun X."/>
            <person name="Brodelius P.E."/>
            <person name="Rose J.K.C."/>
            <person name="Tang K."/>
        </authorList>
    </citation>
    <scope>NUCLEOTIDE SEQUENCE [LARGE SCALE GENOMIC DNA]</scope>
    <source>
        <strain evidence="3">cv. Huhao1</strain>
        <tissue evidence="2">Leaf</tissue>
    </source>
</reference>
<dbReference type="SUPFAM" id="SSF81383">
    <property type="entry name" value="F-box domain"/>
    <property type="match status" value="1"/>
</dbReference>
<evidence type="ECO:0000313" key="2">
    <source>
        <dbReference type="EMBL" id="PWA37889.1"/>
    </source>
</evidence>
<dbReference type="InterPro" id="IPR013187">
    <property type="entry name" value="F-box-assoc_dom_typ3"/>
</dbReference>
<dbReference type="Proteomes" id="UP000245207">
    <property type="component" value="Unassembled WGS sequence"/>
</dbReference>
<accession>A0A2U1KMA3</accession>
<comment type="caution">
    <text evidence="2">The sequence shown here is derived from an EMBL/GenBank/DDBJ whole genome shotgun (WGS) entry which is preliminary data.</text>
</comment>
<dbReference type="InterPro" id="IPR050796">
    <property type="entry name" value="SCF_F-box_component"/>
</dbReference>
<dbReference type="EMBL" id="PKPP01016236">
    <property type="protein sequence ID" value="PWA37889.1"/>
    <property type="molecule type" value="Genomic_DNA"/>
</dbReference>
<dbReference type="PROSITE" id="PS50181">
    <property type="entry name" value="FBOX"/>
    <property type="match status" value="1"/>
</dbReference>
<dbReference type="InterPro" id="IPR001810">
    <property type="entry name" value="F-box_dom"/>
</dbReference>
<evidence type="ECO:0000259" key="1">
    <source>
        <dbReference type="PROSITE" id="PS50181"/>
    </source>
</evidence>
<dbReference type="SMART" id="SM00256">
    <property type="entry name" value="FBOX"/>
    <property type="match status" value="1"/>
</dbReference>
<dbReference type="STRING" id="35608.A0A2U1KMA3"/>
<protein>
    <submittedName>
        <fullName evidence="2">F-box domain-containing protein</fullName>
    </submittedName>
</protein>
<feature type="domain" description="F-box" evidence="1">
    <location>
        <begin position="1"/>
        <end position="52"/>
    </location>
</feature>